<gene>
    <name evidence="2" type="ORF">Dda_8671</name>
</gene>
<evidence type="ECO:0000256" key="1">
    <source>
        <dbReference type="SAM" id="MobiDB-lite"/>
    </source>
</evidence>
<proteinExistence type="predicted"/>
<accession>A0AAD6IQQ3</accession>
<sequence length="86" mass="9423">MSLGSVVEIALTAFELVMSATRLWKLVFGDRRRRHRRHPAVDTDDEDTDPDSDDGSLDHGRLEDEEMGTGALADGASRDTPSPSDP</sequence>
<name>A0AAD6IQQ3_DREDA</name>
<dbReference type="Proteomes" id="UP001221413">
    <property type="component" value="Unassembled WGS sequence"/>
</dbReference>
<evidence type="ECO:0000313" key="2">
    <source>
        <dbReference type="EMBL" id="KAJ6256803.1"/>
    </source>
</evidence>
<dbReference type="EMBL" id="JAQGDS010000012">
    <property type="protein sequence ID" value="KAJ6256803.1"/>
    <property type="molecule type" value="Genomic_DNA"/>
</dbReference>
<organism evidence="2 3">
    <name type="scientific">Drechslerella dactyloides</name>
    <name type="common">Nematode-trapping fungus</name>
    <name type="synonym">Arthrobotrys dactyloides</name>
    <dbReference type="NCBI Taxonomy" id="74499"/>
    <lineage>
        <taxon>Eukaryota</taxon>
        <taxon>Fungi</taxon>
        <taxon>Dikarya</taxon>
        <taxon>Ascomycota</taxon>
        <taxon>Pezizomycotina</taxon>
        <taxon>Orbiliomycetes</taxon>
        <taxon>Orbiliales</taxon>
        <taxon>Orbiliaceae</taxon>
        <taxon>Drechslerella</taxon>
    </lineage>
</organism>
<reference evidence="2" key="1">
    <citation type="submission" date="2023-01" db="EMBL/GenBank/DDBJ databases">
        <title>The chitinases involved in constricting ring structure development in the nematode-trapping fungus Drechslerella dactyloides.</title>
        <authorList>
            <person name="Wang R."/>
            <person name="Zhang L."/>
            <person name="Tang P."/>
            <person name="Li S."/>
            <person name="Liang L."/>
        </authorList>
    </citation>
    <scope>NUCLEOTIDE SEQUENCE</scope>
    <source>
        <strain evidence="2">YMF1.00031</strain>
    </source>
</reference>
<protein>
    <submittedName>
        <fullName evidence="2">Uncharacterized protein</fullName>
    </submittedName>
</protein>
<dbReference type="AlphaFoldDB" id="A0AAD6IQQ3"/>
<feature type="region of interest" description="Disordered" evidence="1">
    <location>
        <begin position="34"/>
        <end position="86"/>
    </location>
</feature>
<comment type="caution">
    <text evidence="2">The sequence shown here is derived from an EMBL/GenBank/DDBJ whole genome shotgun (WGS) entry which is preliminary data.</text>
</comment>
<keyword evidence="3" id="KW-1185">Reference proteome</keyword>
<evidence type="ECO:0000313" key="3">
    <source>
        <dbReference type="Proteomes" id="UP001221413"/>
    </source>
</evidence>
<feature type="compositionally biased region" description="Acidic residues" evidence="1">
    <location>
        <begin position="42"/>
        <end position="55"/>
    </location>
</feature>